<dbReference type="EMBL" id="LYUD01000099">
    <property type="protein sequence ID" value="OAZ73156.1"/>
    <property type="molecule type" value="Genomic_DNA"/>
</dbReference>
<dbReference type="EC" id="1.17.1.4" evidence="6"/>
<dbReference type="CDD" id="cd00207">
    <property type="entry name" value="fer2"/>
    <property type="match status" value="1"/>
</dbReference>
<dbReference type="RefSeq" id="WP_035366185.1">
    <property type="nucleotide sequence ID" value="NZ_LYUD01000099.1"/>
</dbReference>
<dbReference type="InterPro" id="IPR014307">
    <property type="entry name" value="Xanthine_DH_ssu"/>
</dbReference>
<dbReference type="Pfam" id="PF00111">
    <property type="entry name" value="Fer2"/>
    <property type="match status" value="1"/>
</dbReference>
<accession>A0A1A0DE73</accession>
<dbReference type="InterPro" id="IPR006058">
    <property type="entry name" value="2Fe2S_fd_BS"/>
</dbReference>
<sequence length="493" mass="53928">MRHHIRFYLGQTLHEVSDLSPTHTVLDWLRDQKGLTGTKEGCNEGDCGACTVMVVRLENGQLTWRSVNACIQFLWMLDGAQLFTVEHLQNPDSSLHPVQQAMVDLHGSQCGFCTPGFVMSMVAYVQNGGGDDPKAINTALAGNLCRCTGYAPIIRAMQQARRIMVQQGNRFDVEKQDIILRLSALQDGSSVDIQNTHGRITLPANSDVLAAVYQENPKATLVAGATDVGLWVTKHLRDLPHVIAVRSAKDLHKLEQRDGGLWIGAAVTYTQALPALATHLPDALETIKRIGSTQVRNAATVCGNIGNASPIGDGPPLFIAAGAVLHLRQGDTRRQLPLEHYFVEYGKQDRQPAEFIEGIFIPNQSAQTVMRAYKVSKRFDQDISAIMAAFAVSINADGEITEARLVFGGMAGIPCRAKMAEKALVGQKWDMAALEAARKAIQDDFTPLTDMRGSAWYRSTVSANLLTRFFEETAPQGSAQPICLEGWREISHA</sequence>
<gene>
    <name evidence="6" type="primary">xdhA</name>
    <name evidence="6" type="ORF">SRCM100623_01702</name>
</gene>
<dbReference type="PROSITE" id="PS00197">
    <property type="entry name" value="2FE2S_FER_1"/>
    <property type="match status" value="1"/>
</dbReference>
<dbReference type="Gene3D" id="3.10.20.30">
    <property type="match status" value="1"/>
</dbReference>
<dbReference type="InterPro" id="IPR036318">
    <property type="entry name" value="FAD-bd_PCMH-like_sf"/>
</dbReference>
<dbReference type="InterPro" id="IPR016208">
    <property type="entry name" value="Ald_Oxase/xanthine_DH-like"/>
</dbReference>
<dbReference type="InterPro" id="IPR016167">
    <property type="entry name" value="FAD-bd_PCMH_sub1"/>
</dbReference>
<keyword evidence="3" id="KW-0274">FAD</keyword>
<dbReference type="PIRSF" id="PIRSF036557">
    <property type="entry name" value="XdhA_RC"/>
    <property type="match status" value="1"/>
</dbReference>
<evidence type="ECO:0000256" key="5">
    <source>
        <dbReference type="ARBA" id="ARBA00023004"/>
    </source>
</evidence>
<dbReference type="PANTHER" id="PTHR45444">
    <property type="entry name" value="XANTHINE DEHYDROGENASE"/>
    <property type="match status" value="1"/>
</dbReference>
<evidence type="ECO:0000256" key="1">
    <source>
        <dbReference type="ARBA" id="ARBA00022630"/>
    </source>
</evidence>
<dbReference type="Gene3D" id="1.10.150.120">
    <property type="entry name" value="[2Fe-2S]-binding domain"/>
    <property type="match status" value="1"/>
</dbReference>
<dbReference type="GO" id="GO:0005506">
    <property type="term" value="F:iron ion binding"/>
    <property type="evidence" value="ECO:0007669"/>
    <property type="project" value="InterPro"/>
</dbReference>
<dbReference type="InterPro" id="IPR001041">
    <property type="entry name" value="2Fe-2S_ferredoxin-type"/>
</dbReference>
<proteinExistence type="predicted"/>
<dbReference type="InterPro" id="IPR036683">
    <property type="entry name" value="CO_DH_flav_C_dom_sf"/>
</dbReference>
<dbReference type="Pfam" id="PF03450">
    <property type="entry name" value="CO_deh_flav_C"/>
    <property type="match status" value="1"/>
</dbReference>
<dbReference type="GO" id="GO:0051537">
    <property type="term" value="F:2 iron, 2 sulfur cluster binding"/>
    <property type="evidence" value="ECO:0007669"/>
    <property type="project" value="InterPro"/>
</dbReference>
<evidence type="ECO:0000313" key="7">
    <source>
        <dbReference type="Proteomes" id="UP000093796"/>
    </source>
</evidence>
<dbReference type="GO" id="GO:0004854">
    <property type="term" value="F:xanthine dehydrogenase activity"/>
    <property type="evidence" value="ECO:0007669"/>
    <property type="project" value="UniProtKB-EC"/>
</dbReference>
<dbReference type="SUPFAM" id="SSF55447">
    <property type="entry name" value="CO dehydrogenase flavoprotein C-terminal domain-like"/>
    <property type="match status" value="1"/>
</dbReference>
<name>A0A1A0DE73_ACEPA</name>
<dbReference type="GO" id="GO:0071949">
    <property type="term" value="F:FAD binding"/>
    <property type="evidence" value="ECO:0007669"/>
    <property type="project" value="InterPro"/>
</dbReference>
<dbReference type="PATRIC" id="fig|438.15.peg.1896"/>
<dbReference type="InterPro" id="IPR005107">
    <property type="entry name" value="CO_DH_flav_C"/>
</dbReference>
<dbReference type="InterPro" id="IPR002888">
    <property type="entry name" value="2Fe-2S-bd"/>
</dbReference>
<dbReference type="PANTHER" id="PTHR45444:SF3">
    <property type="entry name" value="XANTHINE DEHYDROGENASE"/>
    <property type="match status" value="1"/>
</dbReference>
<dbReference type="PROSITE" id="PS51085">
    <property type="entry name" value="2FE2S_FER_2"/>
    <property type="match status" value="1"/>
</dbReference>
<dbReference type="Gene3D" id="3.30.465.10">
    <property type="match status" value="1"/>
</dbReference>
<keyword evidence="5" id="KW-0408">Iron</keyword>
<keyword evidence="4 6" id="KW-0560">Oxidoreductase</keyword>
<keyword evidence="2" id="KW-0479">Metal-binding</keyword>
<dbReference type="SUPFAM" id="SSF56176">
    <property type="entry name" value="FAD-binding/transporter-associated domain-like"/>
    <property type="match status" value="1"/>
</dbReference>
<organism evidence="6 7">
    <name type="scientific">Acetobacter pasteurianus</name>
    <name type="common">Acetobacter turbidans</name>
    <dbReference type="NCBI Taxonomy" id="438"/>
    <lineage>
        <taxon>Bacteria</taxon>
        <taxon>Pseudomonadati</taxon>
        <taxon>Pseudomonadota</taxon>
        <taxon>Alphaproteobacteria</taxon>
        <taxon>Acetobacterales</taxon>
        <taxon>Acetobacteraceae</taxon>
        <taxon>Acetobacter</taxon>
    </lineage>
</organism>
<dbReference type="InterPro" id="IPR012675">
    <property type="entry name" value="Beta-grasp_dom_sf"/>
</dbReference>
<evidence type="ECO:0000313" key="6">
    <source>
        <dbReference type="EMBL" id="OAZ73156.1"/>
    </source>
</evidence>
<dbReference type="SUPFAM" id="SSF47741">
    <property type="entry name" value="CO dehydrogenase ISP C-domain like"/>
    <property type="match status" value="1"/>
</dbReference>
<dbReference type="Gene3D" id="3.30.43.10">
    <property type="entry name" value="Uridine Diphospho-n-acetylenolpyruvylglucosamine Reductase, domain 2"/>
    <property type="match status" value="1"/>
</dbReference>
<dbReference type="NCBIfam" id="TIGR02963">
    <property type="entry name" value="xanthine_xdhA"/>
    <property type="match status" value="1"/>
</dbReference>
<dbReference type="InterPro" id="IPR036010">
    <property type="entry name" value="2Fe-2S_ferredoxin-like_sf"/>
</dbReference>
<dbReference type="Proteomes" id="UP000093796">
    <property type="component" value="Unassembled WGS sequence"/>
</dbReference>
<protein>
    <submittedName>
        <fullName evidence="6">Xanthine dehydrogenase</fullName>
        <ecNumber evidence="6">1.17.1.4</ecNumber>
    </submittedName>
</protein>
<dbReference type="InterPro" id="IPR016169">
    <property type="entry name" value="FAD-bd_PCMH_sub2"/>
</dbReference>
<dbReference type="SUPFAM" id="SSF54292">
    <property type="entry name" value="2Fe-2S ferredoxin-like"/>
    <property type="match status" value="1"/>
</dbReference>
<comment type="caution">
    <text evidence="6">The sequence shown here is derived from an EMBL/GenBank/DDBJ whole genome shotgun (WGS) entry which is preliminary data.</text>
</comment>
<keyword evidence="1" id="KW-0285">Flavoprotein</keyword>
<dbReference type="Pfam" id="PF00941">
    <property type="entry name" value="FAD_binding_5"/>
    <property type="match status" value="1"/>
</dbReference>
<dbReference type="InterPro" id="IPR016166">
    <property type="entry name" value="FAD-bd_PCMH"/>
</dbReference>
<dbReference type="InterPro" id="IPR002346">
    <property type="entry name" value="Mopterin_DH_FAD-bd"/>
</dbReference>
<dbReference type="SMART" id="SM01092">
    <property type="entry name" value="CO_deh_flav_C"/>
    <property type="match status" value="1"/>
</dbReference>
<dbReference type="AlphaFoldDB" id="A0A1A0DE73"/>
<dbReference type="OrthoDB" id="9792018at2"/>
<evidence type="ECO:0000256" key="2">
    <source>
        <dbReference type="ARBA" id="ARBA00022723"/>
    </source>
</evidence>
<dbReference type="InterPro" id="IPR012175">
    <property type="entry name" value="Xanth_DH_ssu_bac"/>
</dbReference>
<evidence type="ECO:0000256" key="4">
    <source>
        <dbReference type="ARBA" id="ARBA00023002"/>
    </source>
</evidence>
<dbReference type="eggNOG" id="COG4630">
    <property type="taxonomic scope" value="Bacteria"/>
</dbReference>
<dbReference type="InterPro" id="IPR036884">
    <property type="entry name" value="2Fe-2S-bd_dom_sf"/>
</dbReference>
<dbReference type="Pfam" id="PF01799">
    <property type="entry name" value="Fer2_2"/>
    <property type="match status" value="1"/>
</dbReference>
<reference evidence="6 7" key="1">
    <citation type="submission" date="2016-05" db="EMBL/GenBank/DDBJ databases">
        <title>Genome sequencing of Acetobacter pasteurianus strain SRCM100623.</title>
        <authorList>
            <person name="Song Y.R."/>
        </authorList>
    </citation>
    <scope>NUCLEOTIDE SEQUENCE [LARGE SCALE GENOMIC DNA]</scope>
    <source>
        <strain evidence="6 7">SRCM100623</strain>
    </source>
</reference>
<dbReference type="PROSITE" id="PS51387">
    <property type="entry name" value="FAD_PCMH"/>
    <property type="match status" value="1"/>
</dbReference>
<evidence type="ECO:0000256" key="3">
    <source>
        <dbReference type="ARBA" id="ARBA00022827"/>
    </source>
</evidence>
<dbReference type="Gene3D" id="3.30.390.50">
    <property type="entry name" value="CO dehydrogenase flavoprotein, C-terminal domain"/>
    <property type="match status" value="1"/>
</dbReference>